<dbReference type="PROSITE" id="PS00028">
    <property type="entry name" value="ZINC_FINGER_C2H2_1"/>
    <property type="match status" value="1"/>
</dbReference>
<organism evidence="3 4">
    <name type="scientific">Porites lobata</name>
    <dbReference type="NCBI Taxonomy" id="104759"/>
    <lineage>
        <taxon>Eukaryota</taxon>
        <taxon>Metazoa</taxon>
        <taxon>Cnidaria</taxon>
        <taxon>Anthozoa</taxon>
        <taxon>Hexacorallia</taxon>
        <taxon>Scleractinia</taxon>
        <taxon>Fungiina</taxon>
        <taxon>Poritidae</taxon>
        <taxon>Porites</taxon>
    </lineage>
</organism>
<dbReference type="EMBL" id="CALNXK010000036">
    <property type="protein sequence ID" value="CAH3121888.1"/>
    <property type="molecule type" value="Genomic_DNA"/>
</dbReference>
<name>A0ABN8NV78_9CNID</name>
<keyword evidence="4" id="KW-1185">Reference proteome</keyword>
<sequence length="372" mass="41943">MEEDTWMFSYSSEEESTEDNVFIDRNDREVLTIEASTSSGASGEETPIHTGVRPGRPSLASQNPEIVAVVKEFIAQHSAAAHNRRREDTEYCHGVSIEQIRRHVLRTIPEVKNVSKSTIRRLLLPPQKNRKAASRYTGLVEAKVPPKRNDLTVNEHADFHFTCAQVNYIGELSEMLVNETVALSTDDKNKLNVGTLAVVSVPCEGCAPLERDHELLKTFSDASARKIRKSAELSDIQKEYQFLVMHCCRKTYQLQFSRCDQDSCGHCRTTPVRAERFLSILQKNGDVLPTPTLSLIHKGHYDTMLHQVSAIESSQKSLGVDEGLPSLKGKRVPLCPFGCRYVFSSHADALRHCRLMDHSAIRGWRSKLPKFR</sequence>
<evidence type="ECO:0000256" key="1">
    <source>
        <dbReference type="SAM" id="MobiDB-lite"/>
    </source>
</evidence>
<evidence type="ECO:0000313" key="3">
    <source>
        <dbReference type="EMBL" id="CAH3121888.1"/>
    </source>
</evidence>
<accession>A0ABN8NV78</accession>
<evidence type="ECO:0000259" key="2">
    <source>
        <dbReference type="PROSITE" id="PS00028"/>
    </source>
</evidence>
<comment type="caution">
    <text evidence="3">The sequence shown here is derived from an EMBL/GenBank/DDBJ whole genome shotgun (WGS) entry which is preliminary data.</text>
</comment>
<evidence type="ECO:0000313" key="4">
    <source>
        <dbReference type="Proteomes" id="UP001159405"/>
    </source>
</evidence>
<gene>
    <name evidence="3" type="ORF">PLOB_00028972</name>
</gene>
<reference evidence="3 4" key="1">
    <citation type="submission" date="2022-05" db="EMBL/GenBank/DDBJ databases">
        <authorList>
            <consortium name="Genoscope - CEA"/>
            <person name="William W."/>
        </authorList>
    </citation>
    <scope>NUCLEOTIDE SEQUENCE [LARGE SCALE GENOMIC DNA]</scope>
</reference>
<dbReference type="InterPro" id="IPR013087">
    <property type="entry name" value="Znf_C2H2_type"/>
</dbReference>
<dbReference type="Proteomes" id="UP001159405">
    <property type="component" value="Unassembled WGS sequence"/>
</dbReference>
<feature type="region of interest" description="Disordered" evidence="1">
    <location>
        <begin position="35"/>
        <end position="59"/>
    </location>
</feature>
<protein>
    <recommendedName>
        <fullName evidence="2">C2H2-type domain-containing protein</fullName>
    </recommendedName>
</protein>
<feature type="compositionally biased region" description="Low complexity" evidence="1">
    <location>
        <begin position="35"/>
        <end position="45"/>
    </location>
</feature>
<proteinExistence type="predicted"/>
<feature type="domain" description="C2H2-type" evidence="2">
    <location>
        <begin position="335"/>
        <end position="358"/>
    </location>
</feature>